<dbReference type="PANTHER" id="PTHR38457:SF1">
    <property type="entry name" value="REGULATOR ABRB-RELATED"/>
    <property type="match status" value="1"/>
</dbReference>
<feature type="transmembrane region" description="Helical" evidence="1">
    <location>
        <begin position="253"/>
        <end position="272"/>
    </location>
</feature>
<evidence type="ECO:0008006" key="4">
    <source>
        <dbReference type="Google" id="ProtNLM"/>
    </source>
</evidence>
<protein>
    <recommendedName>
        <fullName evidence="4">Ammonia monooxygenase</fullName>
    </recommendedName>
</protein>
<dbReference type="Pfam" id="PF05145">
    <property type="entry name" value="AbrB"/>
    <property type="match status" value="1"/>
</dbReference>
<proteinExistence type="predicted"/>
<dbReference type="InterPro" id="IPR007820">
    <property type="entry name" value="AbrB_fam"/>
</dbReference>
<dbReference type="Proteomes" id="UP000037178">
    <property type="component" value="Unassembled WGS sequence"/>
</dbReference>
<evidence type="ECO:0000256" key="1">
    <source>
        <dbReference type="SAM" id="Phobius"/>
    </source>
</evidence>
<dbReference type="AlphaFoldDB" id="A0A0J9GT35"/>
<keyword evidence="1" id="KW-0812">Transmembrane</keyword>
<feature type="transmembrane region" description="Helical" evidence="1">
    <location>
        <begin position="227"/>
        <end position="247"/>
    </location>
</feature>
<feature type="transmembrane region" description="Helical" evidence="1">
    <location>
        <begin position="71"/>
        <end position="89"/>
    </location>
</feature>
<dbReference type="PIRSF" id="PIRSF038991">
    <property type="entry name" value="Protein_AbrB"/>
    <property type="match status" value="1"/>
</dbReference>
<sequence>MARRGITGLQGLAKLWPLFGLGALGGLLAYLAGLPMPFMLGAIAGAGAGVMVLEARHGAQDRRMPKPLREAFVSLIGIMIGASFSPELLAVMPGFWPSALAVIGFIAVSQVGGYWIMRGLGGYRPVDALYASMPGGLVEAAILGEQAGADGRLISVQHFIRIILVVFTVPLLFWLYTGAVVGSASGQGFGSASYGWRDVAWVIGLAPVGLALGRLTRLPAGHLMGPLILSAALHALGVVDVSAPPWMLHAAQLVVGVSLGAQFSGLTARVLLRGLGVGVVAVAYMLVVGLGFALALAPWLPASPVTMFLSFAPGGVTEMSLIALSLNTSPVVVSVHHLIRISCAVFVTQWMGRRLVGVAARR</sequence>
<gene>
    <name evidence="2" type="ORF">AIOL_001597</name>
</gene>
<feature type="transmembrane region" description="Helical" evidence="1">
    <location>
        <begin position="38"/>
        <end position="59"/>
    </location>
</feature>
<feature type="transmembrane region" description="Helical" evidence="1">
    <location>
        <begin position="12"/>
        <end position="32"/>
    </location>
</feature>
<accession>A0A0J9GT35</accession>
<dbReference type="NCBIfam" id="TIGR03082">
    <property type="entry name" value="Gneg_AbrB_dup"/>
    <property type="match status" value="2"/>
</dbReference>
<name>A0A0J9GT35_9RHOB</name>
<dbReference type="GO" id="GO:0016020">
    <property type="term" value="C:membrane"/>
    <property type="evidence" value="ECO:0007669"/>
    <property type="project" value="InterPro"/>
</dbReference>
<dbReference type="GO" id="GO:0010468">
    <property type="term" value="P:regulation of gene expression"/>
    <property type="evidence" value="ECO:0007669"/>
    <property type="project" value="InterPro"/>
</dbReference>
<organism evidence="2 3">
    <name type="scientific">Candidatus Rhodobacter oscarellae</name>
    <dbReference type="NCBI Taxonomy" id="1675527"/>
    <lineage>
        <taxon>Bacteria</taxon>
        <taxon>Pseudomonadati</taxon>
        <taxon>Pseudomonadota</taxon>
        <taxon>Alphaproteobacteria</taxon>
        <taxon>Rhodobacterales</taxon>
        <taxon>Rhodobacter group</taxon>
        <taxon>Rhodobacter</taxon>
    </lineage>
</organism>
<dbReference type="PATRIC" id="fig|1675527.3.peg.1691"/>
<dbReference type="STRING" id="1675527.AIOL_001597"/>
<keyword evidence="1" id="KW-0472">Membrane</keyword>
<evidence type="ECO:0000313" key="3">
    <source>
        <dbReference type="Proteomes" id="UP000037178"/>
    </source>
</evidence>
<reference evidence="2 3" key="1">
    <citation type="submission" date="2015-06" db="EMBL/GenBank/DDBJ databases">
        <title>Draft genome sequence of an Alphaproteobacteria species associated to the Mediterranean sponge Oscarella lobularis.</title>
        <authorList>
            <person name="Jourda C."/>
            <person name="Santini S."/>
            <person name="Claverie J.-M."/>
        </authorList>
    </citation>
    <scope>NUCLEOTIDE SEQUENCE [LARGE SCALE GENOMIC DNA]</scope>
    <source>
        <strain evidence="2">IGS</strain>
    </source>
</reference>
<dbReference type="EMBL" id="LFTY01000002">
    <property type="protein sequence ID" value="KMW56643.1"/>
    <property type="molecule type" value="Genomic_DNA"/>
</dbReference>
<dbReference type="InterPro" id="IPR017516">
    <property type="entry name" value="AbrB_dup"/>
</dbReference>
<feature type="transmembrane region" description="Helical" evidence="1">
    <location>
        <begin position="95"/>
        <end position="116"/>
    </location>
</feature>
<feature type="transmembrane region" description="Helical" evidence="1">
    <location>
        <begin position="159"/>
        <end position="179"/>
    </location>
</feature>
<feature type="transmembrane region" description="Helical" evidence="1">
    <location>
        <begin position="279"/>
        <end position="300"/>
    </location>
</feature>
<dbReference type="PANTHER" id="PTHR38457">
    <property type="entry name" value="REGULATOR ABRB-RELATED"/>
    <property type="match status" value="1"/>
</dbReference>
<keyword evidence="1" id="KW-1133">Transmembrane helix</keyword>
<feature type="transmembrane region" description="Helical" evidence="1">
    <location>
        <begin position="199"/>
        <end position="215"/>
    </location>
</feature>
<keyword evidence="3" id="KW-1185">Reference proteome</keyword>
<evidence type="ECO:0000313" key="2">
    <source>
        <dbReference type="EMBL" id="KMW56643.1"/>
    </source>
</evidence>
<feature type="transmembrane region" description="Helical" evidence="1">
    <location>
        <begin position="320"/>
        <end position="347"/>
    </location>
</feature>
<comment type="caution">
    <text evidence="2">The sequence shown here is derived from an EMBL/GenBank/DDBJ whole genome shotgun (WGS) entry which is preliminary data.</text>
</comment>